<evidence type="ECO:0000313" key="9">
    <source>
        <dbReference type="Proteomes" id="UP000253250"/>
    </source>
</evidence>
<reference evidence="8 9" key="1">
    <citation type="submission" date="2018-02" db="EMBL/GenBank/DDBJ databases">
        <title>Insights into the biology of acidophilic members of the Acidiferrobacteraceae family derived from comparative genomic analyses.</title>
        <authorList>
            <person name="Issotta F."/>
            <person name="Thyssen C."/>
            <person name="Mena C."/>
            <person name="Moya A."/>
            <person name="Bellenberg S."/>
            <person name="Sproer C."/>
            <person name="Covarrubias P.C."/>
            <person name="Sand W."/>
            <person name="Quatrini R."/>
            <person name="Vera M."/>
        </authorList>
    </citation>
    <scope>NUCLEOTIDE SEQUENCE [LARGE SCALE GENOMIC DNA]</scope>
    <source>
        <strain evidence="9">m-1</strain>
    </source>
</reference>
<name>A0A368HHA2_9GAMM</name>
<evidence type="ECO:0000256" key="5">
    <source>
        <dbReference type="ARBA" id="ARBA00023125"/>
    </source>
</evidence>
<comment type="similarity">
    <text evidence="6">Belongs to the DarT ADP-ribosyltransferase family.</text>
</comment>
<keyword evidence="2 6" id="KW-0328">Glycosyltransferase</keyword>
<feature type="domain" description="DarT" evidence="7">
    <location>
        <begin position="10"/>
        <end position="216"/>
    </location>
</feature>
<evidence type="ECO:0000256" key="2">
    <source>
        <dbReference type="ARBA" id="ARBA00022676"/>
    </source>
</evidence>
<keyword evidence="1 6" id="KW-1277">Toxin-antitoxin system</keyword>
<accession>A0A368HHA2</accession>
<dbReference type="Proteomes" id="UP000253250">
    <property type="component" value="Unassembled WGS sequence"/>
</dbReference>
<dbReference type="Pfam" id="PF14487">
    <property type="entry name" value="DarT"/>
    <property type="match status" value="1"/>
</dbReference>
<sequence length="216" mass="24627">MNAVLVPPRPKIYHIAHVDRLPSIVADGFLWCDAEVVRRAPAGTTIGMNSIKLRRLNELRLSSYPDLHVGDCVPFYFCPRSVMLYLIYQGNHQELTYRGGQGPILHFEADLHAAVAWANAQPARWAFTNSNAGSRYFEDYDDLAHLGKIDWNAVQALKWVQCKEGKQAEFLLEHRLPWHLVERIGVHSATVYGQVVNALPTHGHRPTVEVRADWYY</sequence>
<comment type="caution">
    <text evidence="6">Lacks conserved residue(s) required for the propagation of feature annotation.</text>
</comment>
<dbReference type="PROSITE" id="PS52018">
    <property type="entry name" value="DART"/>
    <property type="match status" value="1"/>
</dbReference>
<feature type="active site" evidence="6">
    <location>
        <position position="169"/>
    </location>
</feature>
<gene>
    <name evidence="8" type="ORF">C4900_11515</name>
</gene>
<comment type="caution">
    <text evidence="8">The sequence shown here is derived from an EMBL/GenBank/DDBJ whole genome shotgun (WGS) entry which is preliminary data.</text>
</comment>
<protein>
    <submittedName>
        <fullName evidence="8">DUF4433 domain-containing protein</fullName>
    </submittedName>
</protein>
<dbReference type="GO" id="GO:0016757">
    <property type="term" value="F:glycosyltransferase activity"/>
    <property type="evidence" value="ECO:0007669"/>
    <property type="project" value="UniProtKB-UniRule"/>
</dbReference>
<dbReference type="InterPro" id="IPR029494">
    <property type="entry name" value="DarT"/>
</dbReference>
<dbReference type="OrthoDB" id="9813972at2"/>
<evidence type="ECO:0000256" key="3">
    <source>
        <dbReference type="ARBA" id="ARBA00022679"/>
    </source>
</evidence>
<comment type="catalytic activity">
    <reaction evidence="6">
        <text>a thymidine in DNA + NAD(+) = an N-(ADP-alpha-D-ribosyl)-thymidine in DNA + nicotinamide + H(+)</text>
        <dbReference type="Rhea" id="RHEA:71651"/>
        <dbReference type="Rhea" id="RHEA-COMP:13556"/>
        <dbReference type="Rhea" id="RHEA-COMP:18051"/>
        <dbReference type="ChEBI" id="CHEBI:15378"/>
        <dbReference type="ChEBI" id="CHEBI:17154"/>
        <dbReference type="ChEBI" id="CHEBI:57540"/>
        <dbReference type="ChEBI" id="CHEBI:137386"/>
        <dbReference type="ChEBI" id="CHEBI:191199"/>
    </reaction>
</comment>
<evidence type="ECO:0000256" key="1">
    <source>
        <dbReference type="ARBA" id="ARBA00022649"/>
    </source>
</evidence>
<dbReference type="EMBL" id="PSYR01000002">
    <property type="protein sequence ID" value="RCN56437.1"/>
    <property type="molecule type" value="Genomic_DNA"/>
</dbReference>
<feature type="binding site" evidence="6">
    <location>
        <position position="55"/>
    </location>
    <ligand>
        <name>NAD(+)</name>
        <dbReference type="ChEBI" id="CHEBI:57540"/>
    </ligand>
</feature>
<evidence type="ECO:0000256" key="4">
    <source>
        <dbReference type="ARBA" id="ARBA00022695"/>
    </source>
</evidence>
<dbReference type="GO" id="GO:0003677">
    <property type="term" value="F:DNA binding"/>
    <property type="evidence" value="ECO:0007669"/>
    <property type="project" value="UniProtKB-UniRule"/>
</dbReference>
<keyword evidence="5 6" id="KW-0238">DNA-binding</keyword>
<organism evidence="8 9">
    <name type="scientific">Acidiferrobacter thiooxydans</name>
    <dbReference type="NCBI Taxonomy" id="163359"/>
    <lineage>
        <taxon>Bacteria</taxon>
        <taxon>Pseudomonadati</taxon>
        <taxon>Pseudomonadota</taxon>
        <taxon>Gammaproteobacteria</taxon>
        <taxon>Acidiferrobacterales</taxon>
        <taxon>Acidiferrobacteraceae</taxon>
        <taxon>Acidiferrobacter</taxon>
    </lineage>
</organism>
<dbReference type="AlphaFoldDB" id="A0A368HHA2"/>
<feature type="active site" description="Proton acceptor" evidence="6">
    <location>
        <position position="55"/>
    </location>
</feature>
<proteinExistence type="inferred from homology"/>
<feature type="binding site" evidence="6">
    <location>
        <begin position="14"/>
        <end position="16"/>
    </location>
    <ligand>
        <name>NAD(+)</name>
        <dbReference type="ChEBI" id="CHEBI:57540"/>
    </ligand>
</feature>
<evidence type="ECO:0000313" key="8">
    <source>
        <dbReference type="EMBL" id="RCN56437.1"/>
    </source>
</evidence>
<keyword evidence="4 6" id="KW-0548">Nucleotidyltransferase</keyword>
<dbReference type="GO" id="GO:0016779">
    <property type="term" value="F:nucleotidyltransferase activity"/>
    <property type="evidence" value="ECO:0007669"/>
    <property type="project" value="UniProtKB-UniRule"/>
</dbReference>
<keyword evidence="9" id="KW-1185">Reference proteome</keyword>
<evidence type="ECO:0000256" key="6">
    <source>
        <dbReference type="PROSITE-ProRule" id="PRU01362"/>
    </source>
</evidence>
<evidence type="ECO:0000259" key="7">
    <source>
        <dbReference type="PROSITE" id="PS52018"/>
    </source>
</evidence>
<keyword evidence="3 6" id="KW-0808">Transferase</keyword>